<reference evidence="4" key="1">
    <citation type="journal article" date="2014" name="Nat. Genet.">
        <title>A reference genome for common bean and genome-wide analysis of dual domestications.</title>
        <authorList>
            <person name="Schmutz J."/>
            <person name="McClean P.E."/>
            <person name="Mamidi S."/>
            <person name="Wu G.A."/>
            <person name="Cannon S.B."/>
            <person name="Grimwood J."/>
            <person name="Jenkins J."/>
            <person name="Shu S."/>
            <person name="Song Q."/>
            <person name="Chavarro C."/>
            <person name="Torres-Torres M."/>
            <person name="Geffroy V."/>
            <person name="Moghaddam S.M."/>
            <person name="Gao D."/>
            <person name="Abernathy B."/>
            <person name="Barry K."/>
            <person name="Blair M."/>
            <person name="Brick M.A."/>
            <person name="Chovatia M."/>
            <person name="Gepts P."/>
            <person name="Goodstein D.M."/>
            <person name="Gonzales M."/>
            <person name="Hellsten U."/>
            <person name="Hyten D.L."/>
            <person name="Jia G."/>
            <person name="Kelly J.D."/>
            <person name="Kudrna D."/>
            <person name="Lee R."/>
            <person name="Richard M.M."/>
            <person name="Miklas P.N."/>
            <person name="Osorno J.M."/>
            <person name="Rodrigues J."/>
            <person name="Thareau V."/>
            <person name="Urrea C.A."/>
            <person name="Wang M."/>
            <person name="Yu Y."/>
            <person name="Zhang M."/>
            <person name="Wing R.A."/>
            <person name="Cregan P.B."/>
            <person name="Rokhsar D.S."/>
            <person name="Jackson S.A."/>
        </authorList>
    </citation>
    <scope>NUCLEOTIDE SEQUENCE [LARGE SCALE GENOMIC DNA]</scope>
    <source>
        <strain evidence="4">cv. G19833</strain>
    </source>
</reference>
<organism evidence="3 4">
    <name type="scientific">Phaseolus vulgaris</name>
    <name type="common">Kidney bean</name>
    <name type="synonym">French bean</name>
    <dbReference type="NCBI Taxonomy" id="3885"/>
    <lineage>
        <taxon>Eukaryota</taxon>
        <taxon>Viridiplantae</taxon>
        <taxon>Streptophyta</taxon>
        <taxon>Embryophyta</taxon>
        <taxon>Tracheophyta</taxon>
        <taxon>Spermatophyta</taxon>
        <taxon>Magnoliopsida</taxon>
        <taxon>eudicotyledons</taxon>
        <taxon>Gunneridae</taxon>
        <taxon>Pentapetalae</taxon>
        <taxon>rosids</taxon>
        <taxon>fabids</taxon>
        <taxon>Fabales</taxon>
        <taxon>Fabaceae</taxon>
        <taxon>Papilionoideae</taxon>
        <taxon>50 kb inversion clade</taxon>
        <taxon>NPAAA clade</taxon>
        <taxon>indigoferoid/millettioid clade</taxon>
        <taxon>Phaseoleae</taxon>
        <taxon>Phaseolus</taxon>
    </lineage>
</organism>
<accession>V7B0P6</accession>
<keyword evidence="2" id="KW-0012">Acyltransferase</keyword>
<dbReference type="EMBL" id="CM002295">
    <property type="protein sequence ID" value="ESW11467.1"/>
    <property type="molecule type" value="Genomic_DNA"/>
</dbReference>
<dbReference type="Pfam" id="PF02458">
    <property type="entry name" value="Transferase"/>
    <property type="match status" value="1"/>
</dbReference>
<dbReference type="InterPro" id="IPR023213">
    <property type="entry name" value="CAT-like_dom_sf"/>
</dbReference>
<dbReference type="Proteomes" id="UP000000226">
    <property type="component" value="Chromosome 8"/>
</dbReference>
<gene>
    <name evidence="3" type="ORF">PHAVU_008G032400g</name>
</gene>
<dbReference type="InterPro" id="IPR051504">
    <property type="entry name" value="Plant_metabolite_acyltrans"/>
</dbReference>
<dbReference type="STRING" id="3885.V7B0P6"/>
<dbReference type="AlphaFoldDB" id="V7B0P6"/>
<evidence type="ECO:0000313" key="3">
    <source>
        <dbReference type="EMBL" id="ESW11467.1"/>
    </source>
</evidence>
<evidence type="ECO:0000256" key="1">
    <source>
        <dbReference type="ARBA" id="ARBA00022679"/>
    </source>
</evidence>
<keyword evidence="4" id="KW-1185">Reference proteome</keyword>
<dbReference type="PANTHER" id="PTHR31625">
    <property type="match status" value="1"/>
</dbReference>
<proteinExistence type="predicted"/>
<protein>
    <submittedName>
        <fullName evidence="3">Uncharacterized protein</fullName>
    </submittedName>
</protein>
<dbReference type="eggNOG" id="ENOG502QV7U">
    <property type="taxonomic scope" value="Eukaryota"/>
</dbReference>
<name>V7B0P6_PHAVU</name>
<dbReference type="SUPFAM" id="SSF52777">
    <property type="entry name" value="CoA-dependent acyltransferases"/>
    <property type="match status" value="2"/>
</dbReference>
<dbReference type="GO" id="GO:0016747">
    <property type="term" value="F:acyltransferase activity, transferring groups other than amino-acyl groups"/>
    <property type="evidence" value="ECO:0007669"/>
    <property type="project" value="UniProtKB-ARBA"/>
</dbReference>
<dbReference type="Gene3D" id="3.30.559.10">
    <property type="entry name" value="Chloramphenicol acetyltransferase-like domain"/>
    <property type="match status" value="2"/>
</dbReference>
<dbReference type="OrthoDB" id="1862401at2759"/>
<evidence type="ECO:0000313" key="4">
    <source>
        <dbReference type="Proteomes" id="UP000000226"/>
    </source>
</evidence>
<dbReference type="OMA" id="FWANTCK"/>
<dbReference type="Gramene" id="ESW11467">
    <property type="protein sequence ID" value="ESW11467"/>
    <property type="gene ID" value="PHAVU_008G032400g"/>
</dbReference>
<keyword evidence="1" id="KW-0808">Transferase</keyword>
<sequence length="483" mass="53172">MASNNIKIHQQCRVAPPSAPQTSLPLVFFDMFWLRFHPVERIFFYTLPITHSNPSIFFTQVVPKLKTSLSHTLQHFPPLAGNVVWSDSSSKPVVQYTPGDAVSVVLAESEADFDHALDNAPKEASESRCLVPHLESLDSRASVMALQITLFPNRGFAIGISTHHAVLDGKSSTLFLKAWASLCKTNDDHSESSSPTPSLAPELEPFFDRTVIETATVFGSSSSIDNLFSKLLSDEDSDPRCLKLLSFHPKLEDHARGSFVLTGADLDKLRNRVLSKWDSVDIVEEESNSNSGVSSKPTKLSTFVLTCAYATACIAKAWHGVEKEKNKFCFGFSVDCRARLEPPIPENYFGNCVWGHLVDGKPSEFIEEEGFVIIAKRIHSKIKQMLDESVFHGADTVAPRFIALVKEGIEMFGIAGSNRFGVYGIDFGWGKPSKVEIVSIDRAVTIGLAENRDNKGGVEVGVVLKKPVMKLFGTLFYGGLSDE</sequence>
<evidence type="ECO:0000256" key="2">
    <source>
        <dbReference type="ARBA" id="ARBA00023315"/>
    </source>
</evidence>